<sequence>MKGPGKNEQMMLELERIRERSGSDFVAYAMPAEHYRLMRWNFVIGSRNGRVGQMKLKPGIGIGGMVLRHGVPYTINDRENPLLLGECPVMLAEKLASAIAFPVPAESLCSLNGILLLGRRSDQRYDVHEVQGLHTFLHMLVESE</sequence>
<dbReference type="OrthoDB" id="2360948at2"/>
<reference evidence="1 2" key="1">
    <citation type="submission" date="2010-07" db="EMBL/GenBank/DDBJ databases">
        <title>The draft genome of Paenibacillus curdlanolyticus YK9.</title>
        <authorList>
            <consortium name="US DOE Joint Genome Institute (JGI-PGF)"/>
            <person name="Lucas S."/>
            <person name="Copeland A."/>
            <person name="Lapidus A."/>
            <person name="Cheng J.-F."/>
            <person name="Bruce D."/>
            <person name="Goodwin L."/>
            <person name="Pitluck S."/>
            <person name="Land M.L."/>
            <person name="Hauser L."/>
            <person name="Chang Y.-J."/>
            <person name="Jeffries C."/>
            <person name="Anderson I.J."/>
            <person name="Johnson E."/>
            <person name="Loganathan U."/>
            <person name="Mulhopadhyay B."/>
            <person name="Kyrpides N."/>
            <person name="Woyke T.J."/>
        </authorList>
    </citation>
    <scope>NUCLEOTIDE SEQUENCE [LARGE SCALE GENOMIC DNA]</scope>
    <source>
        <strain evidence="1 2">YK9</strain>
    </source>
</reference>
<evidence type="ECO:0000313" key="2">
    <source>
        <dbReference type="Proteomes" id="UP000005387"/>
    </source>
</evidence>
<dbReference type="STRING" id="717606.PaecuDRAFT_0890"/>
<organism evidence="1 2">
    <name type="scientific">Paenibacillus curdlanolyticus YK9</name>
    <dbReference type="NCBI Taxonomy" id="717606"/>
    <lineage>
        <taxon>Bacteria</taxon>
        <taxon>Bacillati</taxon>
        <taxon>Bacillota</taxon>
        <taxon>Bacilli</taxon>
        <taxon>Bacillales</taxon>
        <taxon>Paenibacillaceae</taxon>
        <taxon>Paenibacillus</taxon>
    </lineage>
</organism>
<name>E0I5G8_9BACL</name>
<dbReference type="SUPFAM" id="SSF55781">
    <property type="entry name" value="GAF domain-like"/>
    <property type="match status" value="1"/>
</dbReference>
<protein>
    <recommendedName>
        <fullName evidence="3">GAF domain-containing protein</fullName>
    </recommendedName>
</protein>
<proteinExistence type="predicted"/>
<dbReference type="AlphaFoldDB" id="E0I5G8"/>
<gene>
    <name evidence="1" type="ORF">PaecuDRAFT_0890</name>
</gene>
<dbReference type="Proteomes" id="UP000005387">
    <property type="component" value="Unassembled WGS sequence"/>
</dbReference>
<evidence type="ECO:0000313" key="1">
    <source>
        <dbReference type="EMBL" id="EFM12210.1"/>
    </source>
</evidence>
<dbReference type="eggNOG" id="COG2203">
    <property type="taxonomic scope" value="Bacteria"/>
</dbReference>
<dbReference type="Gene3D" id="3.30.450.40">
    <property type="match status" value="1"/>
</dbReference>
<dbReference type="InterPro" id="IPR029016">
    <property type="entry name" value="GAF-like_dom_sf"/>
</dbReference>
<evidence type="ECO:0008006" key="3">
    <source>
        <dbReference type="Google" id="ProtNLM"/>
    </source>
</evidence>
<keyword evidence="2" id="KW-1185">Reference proteome</keyword>
<dbReference type="EMBL" id="AEDD01000002">
    <property type="protein sequence ID" value="EFM12210.1"/>
    <property type="molecule type" value="Genomic_DNA"/>
</dbReference>
<dbReference type="RefSeq" id="WP_006036905.1">
    <property type="nucleotide sequence ID" value="NZ_AEDD01000002.1"/>
</dbReference>
<accession>E0I5G8</accession>